<accession>X1FEM5</accession>
<protein>
    <submittedName>
        <fullName evidence="1">Uncharacterized protein</fullName>
    </submittedName>
</protein>
<proteinExistence type="predicted"/>
<name>X1FEM5_9ZZZZ</name>
<comment type="caution">
    <text evidence="1">The sequence shown here is derived from an EMBL/GenBank/DDBJ whole genome shotgun (WGS) entry which is preliminary data.</text>
</comment>
<dbReference type="EMBL" id="BARU01002929">
    <property type="protein sequence ID" value="GAH19223.1"/>
    <property type="molecule type" value="Genomic_DNA"/>
</dbReference>
<reference evidence="1" key="1">
    <citation type="journal article" date="2014" name="Front. Microbiol.">
        <title>High frequency of phylogenetically diverse reductive dehalogenase-homologous genes in deep subseafloor sedimentary metagenomes.</title>
        <authorList>
            <person name="Kawai M."/>
            <person name="Futagami T."/>
            <person name="Toyoda A."/>
            <person name="Takaki Y."/>
            <person name="Nishi S."/>
            <person name="Hori S."/>
            <person name="Arai W."/>
            <person name="Tsubouchi T."/>
            <person name="Morono Y."/>
            <person name="Uchiyama I."/>
            <person name="Ito T."/>
            <person name="Fujiyama A."/>
            <person name="Inagaki F."/>
            <person name="Takami H."/>
        </authorList>
    </citation>
    <scope>NUCLEOTIDE SEQUENCE</scope>
    <source>
        <strain evidence="1">Expedition CK06-06</strain>
    </source>
</reference>
<sequence>QYNPPTYLVRLSKDAVSIGEIGGKGHYFCYFEPGRKGKYHGEVSELNCLRL</sequence>
<organism evidence="1">
    <name type="scientific">marine sediment metagenome</name>
    <dbReference type="NCBI Taxonomy" id="412755"/>
    <lineage>
        <taxon>unclassified sequences</taxon>
        <taxon>metagenomes</taxon>
        <taxon>ecological metagenomes</taxon>
    </lineage>
</organism>
<gene>
    <name evidence="1" type="ORF">S03H2_06622</name>
</gene>
<feature type="non-terminal residue" evidence="1">
    <location>
        <position position="1"/>
    </location>
</feature>
<evidence type="ECO:0000313" key="1">
    <source>
        <dbReference type="EMBL" id="GAH19223.1"/>
    </source>
</evidence>
<dbReference type="AlphaFoldDB" id="X1FEM5"/>